<evidence type="ECO:0008006" key="5">
    <source>
        <dbReference type="Google" id="ProtNLM"/>
    </source>
</evidence>
<protein>
    <recommendedName>
        <fullName evidence="5">Peroxidase</fullName>
    </recommendedName>
</protein>
<gene>
    <name evidence="3" type="ORF">ABMA27_015086</name>
</gene>
<dbReference type="Gene3D" id="1.10.640.10">
    <property type="entry name" value="Haem peroxidase domain superfamily, animal type"/>
    <property type="match status" value="1"/>
</dbReference>
<sequence>MIPKNVIVYLAIFTFYVFSDKCKPVYYDAYLGEPISEEEYLEHVKKNTTFWCVNIILEPCDPDAWRSLDGSCTDLNHPSRGMPHTPTLRLLPPFYSGNGFEPRKAKCGEPLPLERPLRTSLLPEARIPDQVFTQLVTHFLVFFVSDILSLHDTVNYVTWKPYCCLPQGQKDRECIPVKIPNDDPVHRFGNLRCMRLTRPFTFQSVGCVKNSTKPERIISSTSTLDLSKVYGQSLEALASKGRLFKSGLLKFEIEDGRIWPPSMKTQITPCLVNRKPRETRCHDTPDETTNSLPGINLFSVWFYRLHNNVAYALAKVNPCWDDEKLFQTARDINIAIMVQILYYELLPSLMGYDNLLREGLITWSKGFRDSYNDKVLPQISTEYATVLRWFHVVQENNQKLYNPEGCYMRSIPLTNISLRTGWFGVDNNMDYITQGAFRQASGRFDSLVDPDIAEIGLGPVTEGTDIPAFDLVKNRHFGMAPYVKYVELWHGISVNTFDDLIGVIKPEMLDIIKEKYKHVEDIDLLAGLWVELPATGSFLPKTLQYLMLEQHFRFLVSDRHWYERPNRPHAFNLDQLLEIRKATIASFMCSVGDTVTEIQPSAFVRPGPGNEITSCDYIPKIDFRAWKDPLCRRCRYSSVEGQREGPVLP</sequence>
<comment type="caution">
    <text evidence="3">The sequence shown here is derived from an EMBL/GenBank/DDBJ whole genome shotgun (WGS) entry which is preliminary data.</text>
</comment>
<evidence type="ECO:0000313" key="4">
    <source>
        <dbReference type="Proteomes" id="UP001549920"/>
    </source>
</evidence>
<dbReference type="EMBL" id="JBEUOH010000007">
    <property type="protein sequence ID" value="KAL0891821.1"/>
    <property type="molecule type" value="Genomic_DNA"/>
</dbReference>
<keyword evidence="4" id="KW-1185">Reference proteome</keyword>
<keyword evidence="1" id="KW-0560">Oxidoreductase</keyword>
<dbReference type="InterPro" id="IPR010255">
    <property type="entry name" value="Haem_peroxidase_sf"/>
</dbReference>
<proteinExistence type="predicted"/>
<accession>A0ABR3I6C6</accession>
<evidence type="ECO:0000256" key="1">
    <source>
        <dbReference type="ARBA" id="ARBA00022559"/>
    </source>
</evidence>
<dbReference type="Proteomes" id="UP001549920">
    <property type="component" value="Unassembled WGS sequence"/>
</dbReference>
<evidence type="ECO:0000256" key="2">
    <source>
        <dbReference type="SAM" id="SignalP"/>
    </source>
</evidence>
<keyword evidence="2" id="KW-0732">Signal</keyword>
<dbReference type="PANTHER" id="PTHR11475:SF86">
    <property type="entry name" value="PEROXIDASE"/>
    <property type="match status" value="1"/>
</dbReference>
<dbReference type="SUPFAM" id="SSF48113">
    <property type="entry name" value="Heme-dependent peroxidases"/>
    <property type="match status" value="1"/>
</dbReference>
<dbReference type="PANTHER" id="PTHR11475">
    <property type="entry name" value="OXIDASE/PEROXIDASE"/>
    <property type="match status" value="1"/>
</dbReference>
<dbReference type="InterPro" id="IPR037120">
    <property type="entry name" value="Haem_peroxidase_sf_animal"/>
</dbReference>
<feature type="chain" id="PRO_5047090077" description="Peroxidase" evidence="2">
    <location>
        <begin position="20"/>
        <end position="649"/>
    </location>
</feature>
<reference evidence="3 4" key="1">
    <citation type="submission" date="2024-06" db="EMBL/GenBank/DDBJ databases">
        <title>A chromosome-level genome assembly of beet webworm, Loxostege sticticalis.</title>
        <authorList>
            <person name="Zhang Y."/>
        </authorList>
    </citation>
    <scope>NUCLEOTIDE SEQUENCE [LARGE SCALE GENOMIC DNA]</scope>
    <source>
        <strain evidence="3">AQ026</strain>
        <tissue evidence="3">Whole body</tissue>
    </source>
</reference>
<dbReference type="PRINTS" id="PR00457">
    <property type="entry name" value="ANPEROXIDASE"/>
</dbReference>
<dbReference type="InterPro" id="IPR019791">
    <property type="entry name" value="Haem_peroxidase_animal"/>
</dbReference>
<dbReference type="Pfam" id="PF03098">
    <property type="entry name" value="An_peroxidase"/>
    <property type="match status" value="1"/>
</dbReference>
<organism evidence="3 4">
    <name type="scientific">Loxostege sticticalis</name>
    <name type="common">Beet webworm moth</name>
    <dbReference type="NCBI Taxonomy" id="481309"/>
    <lineage>
        <taxon>Eukaryota</taxon>
        <taxon>Metazoa</taxon>
        <taxon>Ecdysozoa</taxon>
        <taxon>Arthropoda</taxon>
        <taxon>Hexapoda</taxon>
        <taxon>Insecta</taxon>
        <taxon>Pterygota</taxon>
        <taxon>Neoptera</taxon>
        <taxon>Endopterygota</taxon>
        <taxon>Lepidoptera</taxon>
        <taxon>Glossata</taxon>
        <taxon>Ditrysia</taxon>
        <taxon>Pyraloidea</taxon>
        <taxon>Crambidae</taxon>
        <taxon>Pyraustinae</taxon>
        <taxon>Loxostege</taxon>
    </lineage>
</organism>
<evidence type="ECO:0000313" key="3">
    <source>
        <dbReference type="EMBL" id="KAL0891821.1"/>
    </source>
</evidence>
<keyword evidence="1" id="KW-0575">Peroxidase</keyword>
<name>A0ABR3I6C6_LOXSC</name>
<feature type="signal peptide" evidence="2">
    <location>
        <begin position="1"/>
        <end position="19"/>
    </location>
</feature>
<dbReference type="PROSITE" id="PS50292">
    <property type="entry name" value="PEROXIDASE_3"/>
    <property type="match status" value="1"/>
</dbReference>